<dbReference type="Gene3D" id="3.40.50.1820">
    <property type="entry name" value="alpha/beta hydrolase"/>
    <property type="match status" value="1"/>
</dbReference>
<evidence type="ECO:0000313" key="2">
    <source>
        <dbReference type="EMBL" id="CAK7236356.1"/>
    </source>
</evidence>
<dbReference type="Proteomes" id="UP001642406">
    <property type="component" value="Unassembled WGS sequence"/>
</dbReference>
<protein>
    <recommendedName>
        <fullName evidence="1">AB hydrolase-1 domain-containing protein</fullName>
    </recommendedName>
</protein>
<dbReference type="InterPro" id="IPR029058">
    <property type="entry name" value="AB_hydrolase_fold"/>
</dbReference>
<accession>A0ABP0CYK2</accession>
<keyword evidence="3" id="KW-1185">Reference proteome</keyword>
<sequence>MAATLPSSTTGFATVSTQPDIRLFYSVTPALPFDPARPVIVLSNSLAASTELWDAFTAAFALTHTIVRYDARFHGRSPLSTTPDFDYKAGHSIDDLADDVIVVLDTLGVSAQHAPAFVGLSVGGGVGVSLAARYPTRFASFVIVGSRSHAAPGDAARMAERAAFYESHGARAQAEQSIVRWFGTEWPTLSPDNEAKAKHVADIVEQTPLEGFLASAAALNNMDLREQVVAIGKRQSTEGNKKNVLFVVGSDDGALVVAESKQLAAVAGSPLEVVAECGHIVNVQQPARFHELVRAWIARE</sequence>
<dbReference type="SUPFAM" id="SSF53474">
    <property type="entry name" value="alpha/beta-Hydrolases"/>
    <property type="match status" value="1"/>
</dbReference>
<reference evidence="2 3" key="1">
    <citation type="submission" date="2024-01" db="EMBL/GenBank/DDBJ databases">
        <authorList>
            <person name="Allen C."/>
            <person name="Tagirdzhanova G."/>
        </authorList>
    </citation>
    <scope>NUCLEOTIDE SEQUENCE [LARGE SCALE GENOMIC DNA]</scope>
</reference>
<dbReference type="EMBL" id="CAWUHC010000157">
    <property type="protein sequence ID" value="CAK7236356.1"/>
    <property type="molecule type" value="Genomic_DNA"/>
</dbReference>
<evidence type="ECO:0000313" key="3">
    <source>
        <dbReference type="Proteomes" id="UP001642406"/>
    </source>
</evidence>
<dbReference type="InterPro" id="IPR050228">
    <property type="entry name" value="Carboxylesterase_BioH"/>
</dbReference>
<dbReference type="Pfam" id="PF00561">
    <property type="entry name" value="Abhydrolase_1"/>
    <property type="match status" value="1"/>
</dbReference>
<name>A0ABP0CYK2_9PEZI</name>
<dbReference type="PANTHER" id="PTHR43194">
    <property type="entry name" value="HYDROLASE ALPHA/BETA FOLD FAMILY"/>
    <property type="match status" value="1"/>
</dbReference>
<proteinExistence type="predicted"/>
<dbReference type="PANTHER" id="PTHR43194:SF2">
    <property type="entry name" value="PEROXISOMAL MEMBRANE PROTEIN LPX1"/>
    <property type="match status" value="1"/>
</dbReference>
<dbReference type="InterPro" id="IPR000073">
    <property type="entry name" value="AB_hydrolase_1"/>
</dbReference>
<feature type="domain" description="AB hydrolase-1" evidence="1">
    <location>
        <begin position="38"/>
        <end position="283"/>
    </location>
</feature>
<organism evidence="2 3">
    <name type="scientific">Sporothrix bragantina</name>
    <dbReference type="NCBI Taxonomy" id="671064"/>
    <lineage>
        <taxon>Eukaryota</taxon>
        <taxon>Fungi</taxon>
        <taxon>Dikarya</taxon>
        <taxon>Ascomycota</taxon>
        <taxon>Pezizomycotina</taxon>
        <taxon>Sordariomycetes</taxon>
        <taxon>Sordariomycetidae</taxon>
        <taxon>Ophiostomatales</taxon>
        <taxon>Ophiostomataceae</taxon>
        <taxon>Sporothrix</taxon>
    </lineage>
</organism>
<comment type="caution">
    <text evidence="2">The sequence shown here is derived from an EMBL/GenBank/DDBJ whole genome shotgun (WGS) entry which is preliminary data.</text>
</comment>
<gene>
    <name evidence="2" type="ORF">SBRCBS47491_009610</name>
</gene>
<evidence type="ECO:0000259" key="1">
    <source>
        <dbReference type="Pfam" id="PF00561"/>
    </source>
</evidence>